<dbReference type="InterPro" id="IPR020843">
    <property type="entry name" value="ER"/>
</dbReference>
<keyword evidence="1 4" id="KW-0479">Metal-binding</keyword>
<dbReference type="Gene3D" id="3.40.50.720">
    <property type="entry name" value="NAD(P)-binding Rossmann-like Domain"/>
    <property type="match status" value="1"/>
</dbReference>
<evidence type="ECO:0000256" key="3">
    <source>
        <dbReference type="ARBA" id="ARBA00023002"/>
    </source>
</evidence>
<dbReference type="CDD" id="cd08235">
    <property type="entry name" value="iditol_2_DH_like"/>
    <property type="match status" value="1"/>
</dbReference>
<dbReference type="GO" id="GO:0016491">
    <property type="term" value="F:oxidoreductase activity"/>
    <property type="evidence" value="ECO:0007669"/>
    <property type="project" value="UniProtKB-KW"/>
</dbReference>
<comment type="similarity">
    <text evidence="4">Belongs to the zinc-containing alcohol dehydrogenase family.</text>
</comment>
<name>A0A7V0QQB7_UNCAE</name>
<gene>
    <name evidence="6" type="ORF">ENG47_02580</name>
</gene>
<evidence type="ECO:0000313" key="6">
    <source>
        <dbReference type="EMBL" id="HDN84631.1"/>
    </source>
</evidence>
<evidence type="ECO:0000259" key="5">
    <source>
        <dbReference type="SMART" id="SM00829"/>
    </source>
</evidence>
<reference evidence="6" key="1">
    <citation type="journal article" date="2020" name="mSystems">
        <title>Genome- and Community-Level Interaction Insights into Carbon Utilization and Element Cycling Functions of Hydrothermarchaeota in Hydrothermal Sediment.</title>
        <authorList>
            <person name="Zhou Z."/>
            <person name="Liu Y."/>
            <person name="Xu W."/>
            <person name="Pan J."/>
            <person name="Luo Z.H."/>
            <person name="Li M."/>
        </authorList>
    </citation>
    <scope>NUCLEOTIDE SEQUENCE [LARGE SCALE GENOMIC DNA]</scope>
    <source>
        <strain evidence="6">HyVt-219</strain>
    </source>
</reference>
<dbReference type="GO" id="GO:0008270">
    <property type="term" value="F:zinc ion binding"/>
    <property type="evidence" value="ECO:0007669"/>
    <property type="project" value="InterPro"/>
</dbReference>
<feature type="domain" description="Enoyl reductase (ER)" evidence="5">
    <location>
        <begin position="8"/>
        <end position="338"/>
    </location>
</feature>
<proteinExistence type="inferred from homology"/>
<comment type="caution">
    <text evidence="6">The sequence shown here is derived from an EMBL/GenBank/DDBJ whole genome shotgun (WGS) entry which is preliminary data.</text>
</comment>
<evidence type="ECO:0000256" key="4">
    <source>
        <dbReference type="RuleBase" id="RU361277"/>
    </source>
</evidence>
<dbReference type="InterPro" id="IPR013154">
    <property type="entry name" value="ADH-like_N"/>
</dbReference>
<dbReference type="SUPFAM" id="SSF51735">
    <property type="entry name" value="NAD(P)-binding Rossmann-fold domains"/>
    <property type="match status" value="1"/>
</dbReference>
<dbReference type="InterPro" id="IPR050129">
    <property type="entry name" value="Zn_alcohol_dh"/>
</dbReference>
<dbReference type="EMBL" id="DRBC01000153">
    <property type="protein sequence ID" value="HDN84631.1"/>
    <property type="molecule type" value="Genomic_DNA"/>
</dbReference>
<dbReference type="InterPro" id="IPR013149">
    <property type="entry name" value="ADH-like_C"/>
</dbReference>
<evidence type="ECO:0000256" key="1">
    <source>
        <dbReference type="ARBA" id="ARBA00022723"/>
    </source>
</evidence>
<accession>A0A7V0QQB7</accession>
<dbReference type="PANTHER" id="PTHR43401:SF2">
    <property type="entry name" value="L-THREONINE 3-DEHYDROGENASE"/>
    <property type="match status" value="1"/>
</dbReference>
<dbReference type="InterPro" id="IPR002328">
    <property type="entry name" value="ADH_Zn_CS"/>
</dbReference>
<dbReference type="Pfam" id="PF08240">
    <property type="entry name" value="ADH_N"/>
    <property type="match status" value="1"/>
</dbReference>
<dbReference type="PANTHER" id="PTHR43401">
    <property type="entry name" value="L-THREONINE 3-DEHYDROGENASE"/>
    <property type="match status" value="1"/>
</dbReference>
<dbReference type="PROSITE" id="PS00059">
    <property type="entry name" value="ADH_ZINC"/>
    <property type="match status" value="1"/>
</dbReference>
<sequence length="345" mass="37743">MKAALYYSNDDIRVVDIPVPKIGPGDVLVKMKACGVCGSDVLEWYRKPRAPMYFGHEVTGVVVDKGDEVKSFKVGDRVFVHHHVPCFVCHYCQRGSYTMCPTYHTSFLDPGGFAEFIRVPAINVERGMLRLPSEIPFEEGTLIEPVSCGLRGLKKSGLQHGDTVLIIGAGFSGIIHIQLAKLLGAGMVIVSDLIDYKLEKAKEFGADYTVNPEKDDIEKAIRDVNEGRLADIVVVTPASCIAIKQAINLADKGATVYIFGPTSPEESMKLVPHKLFFSEITLMASYSSYISETTATLGYIKRGQINCSGLITHRFGLDEIGDAIKLTAEAKHSLKVVVVSDKEVT</sequence>
<dbReference type="Gene3D" id="3.90.180.10">
    <property type="entry name" value="Medium-chain alcohol dehydrogenases, catalytic domain"/>
    <property type="match status" value="1"/>
</dbReference>
<dbReference type="Proteomes" id="UP000885660">
    <property type="component" value="Unassembled WGS sequence"/>
</dbReference>
<keyword evidence="2 4" id="KW-0862">Zinc</keyword>
<dbReference type="SUPFAM" id="SSF50129">
    <property type="entry name" value="GroES-like"/>
    <property type="match status" value="1"/>
</dbReference>
<protein>
    <submittedName>
        <fullName evidence="6">Alcohol dehydrogenase</fullName>
    </submittedName>
</protein>
<dbReference type="Pfam" id="PF00107">
    <property type="entry name" value="ADH_zinc_N"/>
    <property type="match status" value="1"/>
</dbReference>
<dbReference type="SMART" id="SM00829">
    <property type="entry name" value="PKS_ER"/>
    <property type="match status" value="1"/>
</dbReference>
<organism evidence="6">
    <name type="scientific">Aerophobetes bacterium</name>
    <dbReference type="NCBI Taxonomy" id="2030807"/>
    <lineage>
        <taxon>Bacteria</taxon>
        <taxon>Candidatus Aerophobota</taxon>
    </lineage>
</organism>
<evidence type="ECO:0000256" key="2">
    <source>
        <dbReference type="ARBA" id="ARBA00022833"/>
    </source>
</evidence>
<keyword evidence="3" id="KW-0560">Oxidoreductase</keyword>
<comment type="cofactor">
    <cofactor evidence="4">
        <name>Zn(2+)</name>
        <dbReference type="ChEBI" id="CHEBI:29105"/>
    </cofactor>
</comment>
<dbReference type="InterPro" id="IPR036291">
    <property type="entry name" value="NAD(P)-bd_dom_sf"/>
</dbReference>
<dbReference type="AlphaFoldDB" id="A0A7V0QQB7"/>
<dbReference type="InterPro" id="IPR011032">
    <property type="entry name" value="GroES-like_sf"/>
</dbReference>